<name>A0AAN9PQM9_CANGL</name>
<protein>
    <submittedName>
        <fullName evidence="1">Uncharacterized protein</fullName>
    </submittedName>
</protein>
<accession>A0AAN9PQM9</accession>
<sequence length="70" mass="7880">MAEQRLKMTLFHSHCAASYMGAQNLNKDHDKKNVASPRGMNCSPLIRLARHHCYLVPALTIIATRPSYSL</sequence>
<evidence type="ECO:0000313" key="1">
    <source>
        <dbReference type="EMBL" id="KAK7306846.1"/>
    </source>
</evidence>
<dbReference type="AlphaFoldDB" id="A0AAN9PQM9"/>
<organism evidence="1 2">
    <name type="scientific">Canavalia gladiata</name>
    <name type="common">Sword bean</name>
    <name type="synonym">Dolichos gladiatus</name>
    <dbReference type="NCBI Taxonomy" id="3824"/>
    <lineage>
        <taxon>Eukaryota</taxon>
        <taxon>Viridiplantae</taxon>
        <taxon>Streptophyta</taxon>
        <taxon>Embryophyta</taxon>
        <taxon>Tracheophyta</taxon>
        <taxon>Spermatophyta</taxon>
        <taxon>Magnoliopsida</taxon>
        <taxon>eudicotyledons</taxon>
        <taxon>Gunneridae</taxon>
        <taxon>Pentapetalae</taxon>
        <taxon>rosids</taxon>
        <taxon>fabids</taxon>
        <taxon>Fabales</taxon>
        <taxon>Fabaceae</taxon>
        <taxon>Papilionoideae</taxon>
        <taxon>50 kb inversion clade</taxon>
        <taxon>NPAAA clade</taxon>
        <taxon>indigoferoid/millettioid clade</taxon>
        <taxon>Phaseoleae</taxon>
        <taxon>Canavalia</taxon>
    </lineage>
</organism>
<evidence type="ECO:0000313" key="2">
    <source>
        <dbReference type="Proteomes" id="UP001367508"/>
    </source>
</evidence>
<dbReference type="EMBL" id="JAYMYQ010000011">
    <property type="protein sequence ID" value="KAK7306846.1"/>
    <property type="molecule type" value="Genomic_DNA"/>
</dbReference>
<dbReference type="Proteomes" id="UP001367508">
    <property type="component" value="Unassembled WGS sequence"/>
</dbReference>
<comment type="caution">
    <text evidence="1">The sequence shown here is derived from an EMBL/GenBank/DDBJ whole genome shotgun (WGS) entry which is preliminary data.</text>
</comment>
<proteinExistence type="predicted"/>
<reference evidence="1 2" key="1">
    <citation type="submission" date="2024-01" db="EMBL/GenBank/DDBJ databases">
        <title>The genomes of 5 underutilized Papilionoideae crops provide insights into root nodulation and disease resistanc.</title>
        <authorList>
            <person name="Jiang F."/>
        </authorList>
    </citation>
    <scope>NUCLEOTIDE SEQUENCE [LARGE SCALE GENOMIC DNA]</scope>
    <source>
        <strain evidence="1">LVBAO_FW01</strain>
        <tissue evidence="1">Leaves</tissue>
    </source>
</reference>
<keyword evidence="2" id="KW-1185">Reference proteome</keyword>
<gene>
    <name evidence="1" type="ORF">VNO77_44806</name>
</gene>